<feature type="transmembrane region" description="Helical" evidence="5">
    <location>
        <begin position="125"/>
        <end position="148"/>
    </location>
</feature>
<feature type="transmembrane region" description="Helical" evidence="5">
    <location>
        <begin position="71"/>
        <end position="90"/>
    </location>
</feature>
<evidence type="ECO:0000256" key="5">
    <source>
        <dbReference type="SAM" id="Phobius"/>
    </source>
</evidence>
<keyword evidence="3 5" id="KW-1133">Transmembrane helix</keyword>
<dbReference type="AlphaFoldDB" id="A0A419UWB9"/>
<dbReference type="Gene3D" id="1.20.1530.20">
    <property type="match status" value="1"/>
</dbReference>
<keyword evidence="7" id="KW-1185">Reference proteome</keyword>
<evidence type="ECO:0000256" key="4">
    <source>
        <dbReference type="ARBA" id="ARBA00023136"/>
    </source>
</evidence>
<dbReference type="InterPro" id="IPR038770">
    <property type="entry name" value="Na+/solute_symporter_sf"/>
</dbReference>
<keyword evidence="2 5" id="KW-0812">Transmembrane</keyword>
<feature type="transmembrane region" description="Helical" evidence="5">
    <location>
        <begin position="281"/>
        <end position="300"/>
    </location>
</feature>
<evidence type="ECO:0000256" key="1">
    <source>
        <dbReference type="ARBA" id="ARBA00004141"/>
    </source>
</evidence>
<dbReference type="PANTHER" id="PTHR10361">
    <property type="entry name" value="SODIUM-BILE ACID COTRANSPORTER"/>
    <property type="match status" value="1"/>
</dbReference>
<accession>A0A419UWB9</accession>
<feature type="transmembrane region" description="Helical" evidence="5">
    <location>
        <begin position="7"/>
        <end position="26"/>
    </location>
</feature>
<dbReference type="Proteomes" id="UP000285120">
    <property type="component" value="Unassembled WGS sequence"/>
</dbReference>
<feature type="transmembrane region" description="Helical" evidence="5">
    <location>
        <begin position="96"/>
        <end position="118"/>
    </location>
</feature>
<dbReference type="InterPro" id="IPR004710">
    <property type="entry name" value="Bilac:Na_transpt"/>
</dbReference>
<protein>
    <submittedName>
        <fullName evidence="6">BASS family bile acid:Na+ symporter</fullName>
    </submittedName>
</protein>
<dbReference type="PANTHER" id="PTHR10361:SF28">
    <property type="entry name" value="P3 PROTEIN-RELATED"/>
    <property type="match status" value="1"/>
</dbReference>
<feature type="transmembrane region" description="Helical" evidence="5">
    <location>
        <begin position="257"/>
        <end position="275"/>
    </location>
</feature>
<dbReference type="RefSeq" id="WP_120194002.1">
    <property type="nucleotide sequence ID" value="NZ_RAPK01000011.1"/>
</dbReference>
<dbReference type="EMBL" id="RAPK01000011">
    <property type="protein sequence ID" value="RKD69429.1"/>
    <property type="molecule type" value="Genomic_DNA"/>
</dbReference>
<reference evidence="6 7" key="1">
    <citation type="submission" date="2018-09" db="EMBL/GenBank/DDBJ databases">
        <title>Genomic Encyclopedia of Archaeal and Bacterial Type Strains, Phase II (KMG-II): from individual species to whole genera.</title>
        <authorList>
            <person name="Goeker M."/>
        </authorList>
    </citation>
    <scope>NUCLEOTIDE SEQUENCE [LARGE SCALE GENOMIC DNA]</scope>
    <source>
        <strain evidence="6 7">DSM 17008</strain>
    </source>
</reference>
<gene>
    <name evidence="6" type="ORF">ATL39_2847</name>
</gene>
<dbReference type="GO" id="GO:0016020">
    <property type="term" value="C:membrane"/>
    <property type="evidence" value="ECO:0007669"/>
    <property type="project" value="UniProtKB-SubCell"/>
</dbReference>
<feature type="transmembrane region" description="Helical" evidence="5">
    <location>
        <begin position="220"/>
        <end position="245"/>
    </location>
</feature>
<feature type="transmembrane region" description="Helical" evidence="5">
    <location>
        <begin position="32"/>
        <end position="50"/>
    </location>
</feature>
<feature type="transmembrane region" description="Helical" evidence="5">
    <location>
        <begin position="160"/>
        <end position="179"/>
    </location>
</feature>
<proteinExistence type="predicted"/>
<evidence type="ECO:0000256" key="2">
    <source>
        <dbReference type="ARBA" id="ARBA00022692"/>
    </source>
</evidence>
<organism evidence="6 7">
    <name type="scientific">Sinobaca qinghaiensis</name>
    <dbReference type="NCBI Taxonomy" id="342944"/>
    <lineage>
        <taxon>Bacteria</taxon>
        <taxon>Bacillati</taxon>
        <taxon>Bacillota</taxon>
        <taxon>Bacilli</taxon>
        <taxon>Bacillales</taxon>
        <taxon>Sporolactobacillaceae</taxon>
        <taxon>Sinobaca</taxon>
    </lineage>
</organism>
<comment type="caution">
    <text evidence="6">The sequence shown here is derived from an EMBL/GenBank/DDBJ whole genome shotgun (WGS) entry which is preliminary data.</text>
</comment>
<feature type="transmembrane region" description="Helical" evidence="5">
    <location>
        <begin position="191"/>
        <end position="208"/>
    </location>
</feature>
<keyword evidence="4 5" id="KW-0472">Membrane</keyword>
<dbReference type="InterPro" id="IPR002657">
    <property type="entry name" value="BilAc:Na_symport/Acr3"/>
</dbReference>
<evidence type="ECO:0000313" key="7">
    <source>
        <dbReference type="Proteomes" id="UP000285120"/>
    </source>
</evidence>
<dbReference type="OrthoDB" id="2800416at2"/>
<sequence>MDFISRLLSAYLPLLIVLTAVLTYFSPYYIVTYSWVPGLLLGIVIYFTGLSMDSRSLRDMRYKKREIVIAALLKWSLTAGISMILAYSFFAGEPQIAAGIILSGTVPSATAAALYTFLAGGSTSLVVVSSLLDTAISPIAVIIAMFGIEGSQVSISFWNLLQSFLLIVVIPILLGLLTQRMFSGAAIYSKPLTRLGSSLSLLLIVHLITGEGSDAFRNHLSIMSLLTVVVFIQVTIPMALGYAAAKKLRLSEADARAVLFHVGLCNTALAAILAFEFIGDIGAVPPIINMIFNLSIGSAVSNRFKYIS</sequence>
<name>A0A419UWB9_9BACL</name>
<comment type="subcellular location">
    <subcellularLocation>
        <location evidence="1">Membrane</location>
        <topology evidence="1">Multi-pass membrane protein</topology>
    </subcellularLocation>
</comment>
<evidence type="ECO:0000313" key="6">
    <source>
        <dbReference type="EMBL" id="RKD69429.1"/>
    </source>
</evidence>
<evidence type="ECO:0000256" key="3">
    <source>
        <dbReference type="ARBA" id="ARBA00022989"/>
    </source>
</evidence>
<dbReference type="Pfam" id="PF01758">
    <property type="entry name" value="SBF"/>
    <property type="match status" value="1"/>
</dbReference>